<evidence type="ECO:0000256" key="7">
    <source>
        <dbReference type="ARBA" id="ARBA00022692"/>
    </source>
</evidence>
<dbReference type="NCBIfam" id="TIGR02847">
    <property type="entry name" value="CyoD"/>
    <property type="match status" value="1"/>
</dbReference>
<evidence type="ECO:0000256" key="15">
    <source>
        <dbReference type="ARBA" id="ARBA00031887"/>
    </source>
</evidence>
<dbReference type="EMBL" id="BMKE01000007">
    <property type="protein sequence ID" value="GGB40303.1"/>
    <property type="molecule type" value="Genomic_DNA"/>
</dbReference>
<evidence type="ECO:0000313" key="18">
    <source>
        <dbReference type="EMBL" id="GGB40303.1"/>
    </source>
</evidence>
<evidence type="ECO:0000256" key="5">
    <source>
        <dbReference type="ARBA" id="ARBA00022448"/>
    </source>
</evidence>
<dbReference type="InterPro" id="IPR005171">
    <property type="entry name" value="Cyt_c_oxidase_su4_prok"/>
</dbReference>
<feature type="transmembrane region" description="Helical" evidence="17">
    <location>
        <begin position="77"/>
        <end position="99"/>
    </location>
</feature>
<evidence type="ECO:0000256" key="8">
    <source>
        <dbReference type="ARBA" id="ARBA00022982"/>
    </source>
</evidence>
<dbReference type="InterPro" id="IPR050968">
    <property type="entry name" value="Cytochrome_c_oxidase_bac_sub4"/>
</dbReference>
<comment type="function">
    <text evidence="12">Cytochrome bo(3) ubiquinol terminal oxidase is the component of the aerobic respiratory chain of E.coli that predominates when cells are grown at high aeration. Has proton pump activity across the membrane in addition to electron transfer, pumping 2 protons/electron.</text>
</comment>
<dbReference type="PANTHER" id="PTHR36835">
    <property type="entry name" value="CYTOCHROME BO(3) UBIQUINOL OXIDASE SUBUNIT 4"/>
    <property type="match status" value="1"/>
</dbReference>
<comment type="subunit">
    <text evidence="3">Heterooctamer of two A chains, two B chains, two C chains and two D chains.</text>
</comment>
<evidence type="ECO:0000256" key="16">
    <source>
        <dbReference type="ARBA" id="ARBA00032185"/>
    </source>
</evidence>
<keyword evidence="7 17" id="KW-0812">Transmembrane</keyword>
<evidence type="ECO:0000256" key="1">
    <source>
        <dbReference type="ARBA" id="ARBA00004651"/>
    </source>
</evidence>
<evidence type="ECO:0000256" key="12">
    <source>
        <dbReference type="ARBA" id="ARBA00025694"/>
    </source>
</evidence>
<dbReference type="Proteomes" id="UP000646152">
    <property type="component" value="Unassembled WGS sequence"/>
</dbReference>
<comment type="similarity">
    <text evidence="2">Belongs to the cytochrome c oxidase bacterial subunit 4 family.</text>
</comment>
<feature type="transmembrane region" description="Helical" evidence="17">
    <location>
        <begin position="46"/>
        <end position="65"/>
    </location>
</feature>
<keyword evidence="5" id="KW-0813">Transport</keyword>
<protein>
    <recommendedName>
        <fullName evidence="4">Cytochrome bo(3) ubiquinol oxidase subunit 4</fullName>
    </recommendedName>
    <alternativeName>
        <fullName evidence="16">Cytochrome o ubiquinol oxidase subunit 4</fullName>
    </alternativeName>
    <alternativeName>
        <fullName evidence="13">Oxidase bo(3) subunit 4</fullName>
    </alternativeName>
    <alternativeName>
        <fullName evidence="14">Ubiquinol oxidase polypeptide IV</fullName>
    </alternativeName>
    <alternativeName>
        <fullName evidence="15">Ubiquinol oxidase subunit 4</fullName>
    </alternativeName>
</protein>
<gene>
    <name evidence="18" type="primary">cyoD</name>
    <name evidence="18" type="ORF">GCM10011502_12060</name>
</gene>
<keyword evidence="11 17" id="KW-0472">Membrane</keyword>
<evidence type="ECO:0000256" key="9">
    <source>
        <dbReference type="ARBA" id="ARBA00022989"/>
    </source>
</evidence>
<keyword evidence="19" id="KW-1185">Reference proteome</keyword>
<dbReference type="Pfam" id="PF03626">
    <property type="entry name" value="COX4_pro"/>
    <property type="match status" value="1"/>
</dbReference>
<reference evidence="19" key="1">
    <citation type="journal article" date="2019" name="Int. J. Syst. Evol. Microbiol.">
        <title>The Global Catalogue of Microorganisms (GCM) 10K type strain sequencing project: providing services to taxonomists for standard genome sequencing and annotation.</title>
        <authorList>
            <consortium name="The Broad Institute Genomics Platform"/>
            <consortium name="The Broad Institute Genome Sequencing Center for Infectious Disease"/>
            <person name="Wu L."/>
            <person name="Ma J."/>
        </authorList>
    </citation>
    <scope>NUCLEOTIDE SEQUENCE [LARGE SCALE GENOMIC DNA]</scope>
    <source>
        <strain evidence="19">CGMCC 1.15923</strain>
    </source>
</reference>
<organism evidence="18 19">
    <name type="scientific">Oceanisphaera marina</name>
    <dbReference type="NCBI Taxonomy" id="2017550"/>
    <lineage>
        <taxon>Bacteria</taxon>
        <taxon>Pseudomonadati</taxon>
        <taxon>Pseudomonadota</taxon>
        <taxon>Gammaproteobacteria</taxon>
        <taxon>Aeromonadales</taxon>
        <taxon>Aeromonadaceae</taxon>
        <taxon>Oceanisphaera</taxon>
    </lineage>
</organism>
<name>A0ABQ1IHR9_9GAMM</name>
<dbReference type="InterPro" id="IPR014210">
    <property type="entry name" value="Cyt_o_ubiqinol_oxidase_su4"/>
</dbReference>
<accession>A0ABQ1IHR9</accession>
<keyword evidence="10" id="KW-0560">Oxidoreductase</keyword>
<keyword evidence="9 17" id="KW-1133">Transmembrane helix</keyword>
<evidence type="ECO:0000256" key="14">
    <source>
        <dbReference type="ARBA" id="ARBA00030211"/>
    </source>
</evidence>
<sequence>MSSHHEASADHGSVSSYLKGFVLSVLLTAIPFWAVMTGQLTQGQTLATVVGLAIVQIVVHLKYFLHLSFKPNSRANTVAFLFSALIIIMVVGLSVWIIISANEMMM</sequence>
<evidence type="ECO:0000256" key="2">
    <source>
        <dbReference type="ARBA" id="ARBA00008079"/>
    </source>
</evidence>
<keyword evidence="8" id="KW-0249">Electron transport</keyword>
<evidence type="ECO:0000256" key="11">
    <source>
        <dbReference type="ARBA" id="ARBA00023136"/>
    </source>
</evidence>
<evidence type="ECO:0000256" key="17">
    <source>
        <dbReference type="SAM" id="Phobius"/>
    </source>
</evidence>
<evidence type="ECO:0000256" key="10">
    <source>
        <dbReference type="ARBA" id="ARBA00023002"/>
    </source>
</evidence>
<feature type="transmembrane region" description="Helical" evidence="17">
    <location>
        <begin position="21"/>
        <end position="40"/>
    </location>
</feature>
<comment type="subcellular location">
    <subcellularLocation>
        <location evidence="1">Cell membrane</location>
        <topology evidence="1">Multi-pass membrane protein</topology>
    </subcellularLocation>
</comment>
<proteinExistence type="inferred from homology"/>
<evidence type="ECO:0000313" key="19">
    <source>
        <dbReference type="Proteomes" id="UP000646152"/>
    </source>
</evidence>
<dbReference type="RefSeq" id="WP_188629199.1">
    <property type="nucleotide sequence ID" value="NZ_BMKE01000007.1"/>
</dbReference>
<evidence type="ECO:0000256" key="13">
    <source>
        <dbReference type="ARBA" id="ARBA00030071"/>
    </source>
</evidence>
<evidence type="ECO:0000256" key="6">
    <source>
        <dbReference type="ARBA" id="ARBA00022475"/>
    </source>
</evidence>
<evidence type="ECO:0000256" key="3">
    <source>
        <dbReference type="ARBA" id="ARBA00011700"/>
    </source>
</evidence>
<evidence type="ECO:0000256" key="4">
    <source>
        <dbReference type="ARBA" id="ARBA00014689"/>
    </source>
</evidence>
<keyword evidence="6" id="KW-1003">Cell membrane</keyword>
<comment type="caution">
    <text evidence="18">The sequence shown here is derived from an EMBL/GenBank/DDBJ whole genome shotgun (WGS) entry which is preliminary data.</text>
</comment>
<dbReference type="PANTHER" id="PTHR36835:SF1">
    <property type="entry name" value="CYTOCHROME BO(3) UBIQUINOL OXIDASE SUBUNIT 4"/>
    <property type="match status" value="1"/>
</dbReference>